<feature type="chain" id="PRO_5004292573" description="Lipoprotein" evidence="2">
    <location>
        <begin position="19"/>
        <end position="95"/>
    </location>
</feature>
<dbReference type="KEGG" id="hhe:HH_0357"/>
<accession>Q7VJ86</accession>
<evidence type="ECO:0000256" key="2">
    <source>
        <dbReference type="SAM" id="SignalP"/>
    </source>
</evidence>
<organism evidence="3 4">
    <name type="scientific">Helicobacter hepaticus (strain ATCC 51449 / 3B1)</name>
    <dbReference type="NCBI Taxonomy" id="235279"/>
    <lineage>
        <taxon>Bacteria</taxon>
        <taxon>Pseudomonadati</taxon>
        <taxon>Campylobacterota</taxon>
        <taxon>Epsilonproteobacteria</taxon>
        <taxon>Campylobacterales</taxon>
        <taxon>Helicobacteraceae</taxon>
        <taxon>Helicobacter</taxon>
    </lineage>
</organism>
<keyword evidence="2" id="KW-0732">Signal</keyword>
<evidence type="ECO:0000313" key="3">
    <source>
        <dbReference type="EMBL" id="AAP76954.1"/>
    </source>
</evidence>
<feature type="compositionally biased region" description="Polar residues" evidence="1">
    <location>
        <begin position="27"/>
        <end position="36"/>
    </location>
</feature>
<evidence type="ECO:0008006" key="5">
    <source>
        <dbReference type="Google" id="ProtNLM"/>
    </source>
</evidence>
<gene>
    <name evidence="3" type="ordered locus">HH_0357</name>
</gene>
<evidence type="ECO:0000256" key="1">
    <source>
        <dbReference type="SAM" id="MobiDB-lite"/>
    </source>
</evidence>
<dbReference type="PROSITE" id="PS51257">
    <property type="entry name" value="PROKAR_LIPOPROTEIN"/>
    <property type="match status" value="1"/>
</dbReference>
<dbReference type="RefSeq" id="WP_011115200.1">
    <property type="nucleotide sequence ID" value="NC_004917.1"/>
</dbReference>
<evidence type="ECO:0000313" key="4">
    <source>
        <dbReference type="Proteomes" id="UP000002495"/>
    </source>
</evidence>
<dbReference type="AlphaFoldDB" id="Q7VJ86"/>
<sequence>MKKLIFVLGLGLVFVACGDNVKDNESAETPTHTTDTAEAIETPANETAPAVEPQADEMKNEDDSQTQVAPESEITTESADSQPQDDAAKEESAAQ</sequence>
<dbReference type="STRING" id="235279.HH_0357"/>
<feature type="region of interest" description="Disordered" evidence="1">
    <location>
        <begin position="22"/>
        <end position="95"/>
    </location>
</feature>
<proteinExistence type="predicted"/>
<dbReference type="HOGENOM" id="CLU_2368988_0_0_7"/>
<dbReference type="EMBL" id="AE017125">
    <property type="protein sequence ID" value="AAP76954.1"/>
    <property type="molecule type" value="Genomic_DNA"/>
</dbReference>
<feature type="compositionally biased region" description="Basic and acidic residues" evidence="1">
    <location>
        <begin position="86"/>
        <end position="95"/>
    </location>
</feature>
<feature type="compositionally biased region" description="Polar residues" evidence="1">
    <location>
        <begin position="65"/>
        <end position="84"/>
    </location>
</feature>
<reference evidence="3 4" key="1">
    <citation type="journal article" date="2003" name="Proc. Natl. Acad. Sci. U.S.A.">
        <title>The complete genome sequence of the carcinogenic bacterium Helicobacter hepaticus.</title>
        <authorList>
            <person name="Suerbaum S."/>
            <person name="Josenhans C."/>
            <person name="Sterzenbach T."/>
            <person name="Drescher B."/>
            <person name="Brandt P."/>
            <person name="Bell M."/>
            <person name="Droege M."/>
            <person name="Fartmann B."/>
            <person name="Fischer H.-P."/>
            <person name="Ge Z."/>
            <person name="Hoerster A."/>
            <person name="Holland R."/>
            <person name="Klein K."/>
            <person name="Koenig J."/>
            <person name="Macko L."/>
            <person name="Mendz G.L."/>
            <person name="Nyakatura G."/>
            <person name="Schauer D.B."/>
            <person name="Shen Z."/>
            <person name="Weber J."/>
            <person name="Frosch M."/>
            <person name="Fox J.G."/>
        </authorList>
    </citation>
    <scope>NUCLEOTIDE SEQUENCE [LARGE SCALE GENOMIC DNA]</scope>
    <source>
        <strain evidence="4">ATCC 51449 / 3B1</strain>
    </source>
</reference>
<protein>
    <recommendedName>
        <fullName evidence="5">Lipoprotein</fullName>
    </recommendedName>
</protein>
<keyword evidence="4" id="KW-1185">Reference proteome</keyword>
<dbReference type="Proteomes" id="UP000002495">
    <property type="component" value="Chromosome"/>
</dbReference>
<name>Q7VJ86_HELHP</name>
<feature type="signal peptide" evidence="2">
    <location>
        <begin position="1"/>
        <end position="18"/>
    </location>
</feature>